<keyword evidence="2" id="KW-0812">Transmembrane</keyword>
<reference evidence="3" key="1">
    <citation type="submission" date="2022-03" db="EMBL/GenBank/DDBJ databases">
        <authorList>
            <person name="Lindestad O."/>
        </authorList>
    </citation>
    <scope>NUCLEOTIDE SEQUENCE</scope>
</reference>
<dbReference type="Proteomes" id="UP000838756">
    <property type="component" value="Unassembled WGS sequence"/>
</dbReference>
<proteinExistence type="predicted"/>
<dbReference type="AlphaFoldDB" id="A0A8S4R3A8"/>
<gene>
    <name evidence="3" type="primary">jg6750</name>
    <name evidence="3" type="ORF">PAEG_LOCUS8726</name>
</gene>
<organism evidence="3 4">
    <name type="scientific">Pararge aegeria aegeria</name>
    <dbReference type="NCBI Taxonomy" id="348720"/>
    <lineage>
        <taxon>Eukaryota</taxon>
        <taxon>Metazoa</taxon>
        <taxon>Ecdysozoa</taxon>
        <taxon>Arthropoda</taxon>
        <taxon>Hexapoda</taxon>
        <taxon>Insecta</taxon>
        <taxon>Pterygota</taxon>
        <taxon>Neoptera</taxon>
        <taxon>Endopterygota</taxon>
        <taxon>Lepidoptera</taxon>
        <taxon>Glossata</taxon>
        <taxon>Ditrysia</taxon>
        <taxon>Papilionoidea</taxon>
        <taxon>Nymphalidae</taxon>
        <taxon>Satyrinae</taxon>
        <taxon>Satyrini</taxon>
        <taxon>Parargina</taxon>
        <taxon>Pararge</taxon>
    </lineage>
</organism>
<dbReference type="EMBL" id="CAKXAJ010024705">
    <property type="protein sequence ID" value="CAH2229243.1"/>
    <property type="molecule type" value="Genomic_DNA"/>
</dbReference>
<evidence type="ECO:0000313" key="4">
    <source>
        <dbReference type="Proteomes" id="UP000838756"/>
    </source>
</evidence>
<protein>
    <submittedName>
        <fullName evidence="3">Jg6750 protein</fullName>
    </submittedName>
</protein>
<evidence type="ECO:0000256" key="1">
    <source>
        <dbReference type="SAM" id="MobiDB-lite"/>
    </source>
</evidence>
<keyword evidence="2" id="KW-0472">Membrane</keyword>
<name>A0A8S4R3A8_9NEOP</name>
<feature type="region of interest" description="Disordered" evidence="1">
    <location>
        <begin position="77"/>
        <end position="99"/>
    </location>
</feature>
<keyword evidence="2" id="KW-1133">Transmembrane helix</keyword>
<comment type="caution">
    <text evidence="3">The sequence shown here is derived from an EMBL/GenBank/DDBJ whole genome shotgun (WGS) entry which is preliminary data.</text>
</comment>
<feature type="transmembrane region" description="Helical" evidence="2">
    <location>
        <begin position="16"/>
        <end position="36"/>
    </location>
</feature>
<accession>A0A8S4R3A8</accession>
<keyword evidence="4" id="KW-1185">Reference proteome</keyword>
<feature type="compositionally biased region" description="Polar residues" evidence="1">
    <location>
        <begin position="77"/>
        <end position="89"/>
    </location>
</feature>
<sequence>MQVSSSSSPLLKTTTGISLVCSVFMVDLGIQLNYVLDAKSYVVRHLRKRRCNLVTIVYLKIIKLKLISLCHLSTSLVEPQKGGQPTSKESPGAAGSKRPRMAVDLEFNFKRPLPNSVELIIFMVGC</sequence>
<evidence type="ECO:0000256" key="2">
    <source>
        <dbReference type="SAM" id="Phobius"/>
    </source>
</evidence>
<evidence type="ECO:0000313" key="3">
    <source>
        <dbReference type="EMBL" id="CAH2229243.1"/>
    </source>
</evidence>